<dbReference type="OrthoDB" id="293164at2157"/>
<feature type="compositionally biased region" description="Low complexity" evidence="1">
    <location>
        <begin position="52"/>
        <end position="63"/>
    </location>
</feature>
<feature type="compositionally biased region" description="Basic and acidic residues" evidence="1">
    <location>
        <begin position="64"/>
        <end position="78"/>
    </location>
</feature>
<dbReference type="PATRIC" id="fig|1227461.3.peg.315"/>
<dbReference type="AlphaFoldDB" id="M0GQZ3"/>
<evidence type="ECO:0000256" key="1">
    <source>
        <dbReference type="SAM" id="MobiDB-lite"/>
    </source>
</evidence>
<reference evidence="2 3" key="1">
    <citation type="journal article" date="2014" name="PLoS Genet.">
        <title>Phylogenetically driven sequencing of extremely halophilic archaea reveals strategies for static and dynamic osmo-response.</title>
        <authorList>
            <person name="Becker E.A."/>
            <person name="Seitzer P.M."/>
            <person name="Tritt A."/>
            <person name="Larsen D."/>
            <person name="Krusor M."/>
            <person name="Yao A.I."/>
            <person name="Wu D."/>
            <person name="Madern D."/>
            <person name="Eisen J.A."/>
            <person name="Darling A.E."/>
            <person name="Facciotti M.T."/>
        </authorList>
    </citation>
    <scope>NUCLEOTIDE SEQUENCE [LARGE SCALE GENOMIC DNA]</scope>
    <source>
        <strain evidence="3">DSM 18310 / JCM 13924 / TL6</strain>
    </source>
</reference>
<proteinExistence type="predicted"/>
<organism evidence="2 3">
    <name type="scientific">Haloferax prahovense (strain DSM 18310 / JCM 13924 / TL6)</name>
    <dbReference type="NCBI Taxonomy" id="1227461"/>
    <lineage>
        <taxon>Archaea</taxon>
        <taxon>Methanobacteriati</taxon>
        <taxon>Methanobacteriota</taxon>
        <taxon>Stenosarchaea group</taxon>
        <taxon>Halobacteria</taxon>
        <taxon>Halobacteriales</taxon>
        <taxon>Haloferacaceae</taxon>
        <taxon>Haloferax</taxon>
    </lineage>
</organism>
<dbReference type="Proteomes" id="UP000011559">
    <property type="component" value="Unassembled WGS sequence"/>
</dbReference>
<feature type="region of interest" description="Disordered" evidence="1">
    <location>
        <begin position="42"/>
        <end position="78"/>
    </location>
</feature>
<evidence type="ECO:0000313" key="2">
    <source>
        <dbReference type="EMBL" id="ELZ73932.1"/>
    </source>
</evidence>
<feature type="compositionally biased region" description="Gly residues" evidence="1">
    <location>
        <begin position="42"/>
        <end position="51"/>
    </location>
</feature>
<keyword evidence="3" id="KW-1185">Reference proteome</keyword>
<evidence type="ECO:0000313" key="3">
    <source>
        <dbReference type="Proteomes" id="UP000011559"/>
    </source>
</evidence>
<dbReference type="RefSeq" id="WP_008091332.1">
    <property type="nucleotide sequence ID" value="NZ_AOLG01000008.1"/>
</dbReference>
<gene>
    <name evidence="2" type="ORF">C457_01575</name>
</gene>
<accession>M0GQZ3</accession>
<comment type="caution">
    <text evidence="2">The sequence shown here is derived from an EMBL/GenBank/DDBJ whole genome shotgun (WGS) entry which is preliminary data.</text>
</comment>
<sequence>MLGDLIADLILEVVFRPVLKAMDLFVAGVKKRLARIRARFGGDGGNGGDGVGAATDNGNAGVGREYDAADRERSTERN</sequence>
<name>M0GQZ3_HALPT</name>
<protein>
    <submittedName>
        <fullName evidence="2">Uncharacterized protein</fullName>
    </submittedName>
</protein>
<dbReference type="EMBL" id="AOLG01000008">
    <property type="protein sequence ID" value="ELZ73932.1"/>
    <property type="molecule type" value="Genomic_DNA"/>
</dbReference>